<comment type="caution">
    <text evidence="2">The sequence shown here is derived from an EMBL/GenBank/DDBJ whole genome shotgun (WGS) entry which is preliminary data.</text>
</comment>
<evidence type="ECO:0000313" key="2">
    <source>
        <dbReference type="EMBL" id="RHL71154.1"/>
    </source>
</evidence>
<organism evidence="2 3">
    <name type="scientific">Lachnospira eligens</name>
    <dbReference type="NCBI Taxonomy" id="39485"/>
    <lineage>
        <taxon>Bacteria</taxon>
        <taxon>Bacillati</taxon>
        <taxon>Bacillota</taxon>
        <taxon>Clostridia</taxon>
        <taxon>Lachnospirales</taxon>
        <taxon>Lachnospiraceae</taxon>
        <taxon>Lachnospira</taxon>
    </lineage>
</organism>
<sequence>MKTYFDKKTDEIKSYWYKRCEKLLKKCEKLESEADKLNEKAEEHLSNGNELEWEEAIKEAIEKENYALGIKEALKELGFFLE</sequence>
<evidence type="ECO:0000313" key="3">
    <source>
        <dbReference type="Proteomes" id="UP000285201"/>
    </source>
</evidence>
<name>A0A415MEU7_9FIRM</name>
<feature type="coiled-coil region" evidence="1">
    <location>
        <begin position="20"/>
        <end position="54"/>
    </location>
</feature>
<dbReference type="RefSeq" id="WP_118370080.1">
    <property type="nucleotide sequence ID" value="NZ_QROY01000002.1"/>
</dbReference>
<dbReference type="AlphaFoldDB" id="A0A415MEU7"/>
<reference evidence="2 3" key="1">
    <citation type="submission" date="2018-08" db="EMBL/GenBank/DDBJ databases">
        <title>A genome reference for cultivated species of the human gut microbiota.</title>
        <authorList>
            <person name="Zou Y."/>
            <person name="Xue W."/>
            <person name="Luo G."/>
        </authorList>
    </citation>
    <scope>NUCLEOTIDE SEQUENCE [LARGE SCALE GENOMIC DNA]</scope>
    <source>
        <strain evidence="2 3">AF36-7BH</strain>
    </source>
</reference>
<evidence type="ECO:0000256" key="1">
    <source>
        <dbReference type="SAM" id="Coils"/>
    </source>
</evidence>
<keyword evidence="1" id="KW-0175">Coiled coil</keyword>
<protein>
    <submittedName>
        <fullName evidence="2">Uncharacterized protein</fullName>
    </submittedName>
</protein>
<proteinExistence type="predicted"/>
<gene>
    <name evidence="2" type="ORF">DW007_03120</name>
</gene>
<dbReference type="Proteomes" id="UP000285201">
    <property type="component" value="Unassembled WGS sequence"/>
</dbReference>
<accession>A0A415MEU7</accession>
<dbReference type="EMBL" id="QROY01000002">
    <property type="protein sequence ID" value="RHL71154.1"/>
    <property type="molecule type" value="Genomic_DNA"/>
</dbReference>